<proteinExistence type="inferred from homology"/>
<dbReference type="GO" id="GO:0005737">
    <property type="term" value="C:cytoplasm"/>
    <property type="evidence" value="ECO:0007669"/>
    <property type="project" value="TreeGrafter"/>
</dbReference>
<dbReference type="OrthoDB" id="551431at2759"/>
<protein>
    <recommendedName>
        <fullName evidence="2">SRR1-like domain-containing protein</fullName>
    </recommendedName>
</protein>
<evidence type="ECO:0000256" key="1">
    <source>
        <dbReference type="ARBA" id="ARBA00009856"/>
    </source>
</evidence>
<dbReference type="RefSeq" id="XP_001386363.2">
    <property type="nucleotide sequence ID" value="XM_001386326.1"/>
</dbReference>
<dbReference type="GO" id="GO:0005634">
    <property type="term" value="C:nucleus"/>
    <property type="evidence" value="ECO:0007669"/>
    <property type="project" value="TreeGrafter"/>
</dbReference>
<dbReference type="Proteomes" id="UP000002258">
    <property type="component" value="Chromosome 7"/>
</dbReference>
<dbReference type="EMBL" id="CP000501">
    <property type="protein sequence ID" value="ABN68334.2"/>
    <property type="molecule type" value="Genomic_DNA"/>
</dbReference>
<dbReference type="OMA" id="THIRCLA"/>
<dbReference type="PANTHER" id="PTHR28626">
    <property type="entry name" value="SRR1-LIKE PROTEIN"/>
    <property type="match status" value="1"/>
</dbReference>
<sequence>FTTIRCLALGSPSNSRNALYQLAYVVEIAKFFDIDRVSMYDPVFTSKDVYLLESMKYVVEESTESEPKETLYFIPHAPLELTNVILNNEKPAYILGNDIVSHTDRYTKQKLYDTYPTISYLVHLTQKSRDKSHVVDDNEDFVPVTKRKKRGKKAFQEPTLNYDGQEWYFMTATVSRFVESFRKNDDWGNSFSDLAYHVLE</sequence>
<accession>A3LZG7</accession>
<evidence type="ECO:0000259" key="2">
    <source>
        <dbReference type="Pfam" id="PF07985"/>
    </source>
</evidence>
<keyword evidence="4" id="KW-1185">Reference proteome</keyword>
<name>A3LZG7_PICST</name>
<dbReference type="InParanoid" id="A3LZG7"/>
<dbReference type="AlphaFoldDB" id="A3LZG7"/>
<dbReference type="KEGG" id="pic:PICST_49748"/>
<dbReference type="PANTHER" id="PTHR28626:SF3">
    <property type="entry name" value="SRR1-LIKE PROTEIN"/>
    <property type="match status" value="1"/>
</dbReference>
<comment type="similarity">
    <text evidence="1">Belongs to the SRR1 family.</text>
</comment>
<evidence type="ECO:0000313" key="3">
    <source>
        <dbReference type="EMBL" id="ABN68334.2"/>
    </source>
</evidence>
<dbReference type="GeneID" id="4840670"/>
<reference evidence="3 4" key="1">
    <citation type="journal article" date="2007" name="Nat. Biotechnol.">
        <title>Genome sequence of the lignocellulose-bioconverting and xylose-fermenting yeast Pichia stipitis.</title>
        <authorList>
            <person name="Jeffries T.W."/>
            <person name="Grigoriev I.V."/>
            <person name="Grimwood J."/>
            <person name="Laplaza J.M."/>
            <person name="Aerts A."/>
            <person name="Salamov A."/>
            <person name="Schmutz J."/>
            <person name="Lindquist E."/>
            <person name="Dehal P."/>
            <person name="Shapiro H."/>
            <person name="Jin Y.S."/>
            <person name="Passoth V."/>
            <person name="Richardson P.M."/>
        </authorList>
    </citation>
    <scope>NUCLEOTIDE SEQUENCE [LARGE SCALE GENOMIC DNA]</scope>
    <source>
        <strain evidence="4">ATCC 58785 / CBS 6054 / NBRC 10063 / NRRL Y-11545</strain>
    </source>
</reference>
<dbReference type="FunCoup" id="A3LZG7">
    <property type="interactions" value="76"/>
</dbReference>
<dbReference type="InterPro" id="IPR012942">
    <property type="entry name" value="SRR1-like"/>
</dbReference>
<gene>
    <name evidence="3" type="ORF">PICST_49748</name>
</gene>
<dbReference type="InterPro" id="IPR040044">
    <property type="entry name" value="SRR1L"/>
</dbReference>
<organism evidence="3 4">
    <name type="scientific">Scheffersomyces stipitis (strain ATCC 58785 / CBS 6054 / NBRC 10063 / NRRL Y-11545)</name>
    <name type="common">Yeast</name>
    <name type="synonym">Pichia stipitis</name>
    <dbReference type="NCBI Taxonomy" id="322104"/>
    <lineage>
        <taxon>Eukaryota</taxon>
        <taxon>Fungi</taxon>
        <taxon>Dikarya</taxon>
        <taxon>Ascomycota</taxon>
        <taxon>Saccharomycotina</taxon>
        <taxon>Pichiomycetes</taxon>
        <taxon>Debaryomycetaceae</taxon>
        <taxon>Scheffersomyces</taxon>
    </lineage>
</organism>
<feature type="non-terminal residue" evidence="3">
    <location>
        <position position="1"/>
    </location>
</feature>
<feature type="domain" description="SRR1-like" evidence="2">
    <location>
        <begin position="2"/>
        <end position="197"/>
    </location>
</feature>
<dbReference type="Pfam" id="PF07985">
    <property type="entry name" value="SRR1"/>
    <property type="match status" value="1"/>
</dbReference>
<dbReference type="eggNOG" id="KOG3131">
    <property type="taxonomic scope" value="Eukaryota"/>
</dbReference>
<dbReference type="HOGENOM" id="CLU_084828_0_0_1"/>
<evidence type="ECO:0000313" key="4">
    <source>
        <dbReference type="Proteomes" id="UP000002258"/>
    </source>
</evidence>